<evidence type="ECO:0000256" key="5">
    <source>
        <dbReference type="PIRSR" id="PIRSR000188-2"/>
    </source>
</evidence>
<feature type="binding site" evidence="5">
    <location>
        <begin position="180"/>
        <end position="185"/>
    </location>
    <ligand>
        <name>NAD(+)</name>
        <dbReference type="ChEBI" id="CHEBI:57540"/>
    </ligand>
</feature>
<gene>
    <name evidence="8" type="ORF">GQR91_18435</name>
    <name evidence="9" type="ORF">SAMN05216557_10785</name>
</gene>
<dbReference type="RefSeq" id="WP_149683086.1">
    <property type="nucleotide sequence ID" value="NZ_FNBI01000007.1"/>
</dbReference>
<dbReference type="GO" id="GO:0006520">
    <property type="term" value="P:amino acid metabolic process"/>
    <property type="evidence" value="ECO:0007669"/>
    <property type="project" value="InterPro"/>
</dbReference>
<dbReference type="InterPro" id="IPR016211">
    <property type="entry name" value="Glu/Phe/Leu/Val/Trp_DH_bac/arc"/>
</dbReference>
<dbReference type="SMART" id="SM00839">
    <property type="entry name" value="ELFV_dehydrog"/>
    <property type="match status" value="1"/>
</dbReference>
<evidence type="ECO:0000313" key="8">
    <source>
        <dbReference type="EMBL" id="MWC45597.1"/>
    </source>
</evidence>
<reference evidence="8 11" key="2">
    <citation type="submission" date="2019-12" db="EMBL/GenBank/DDBJ databases">
        <authorList>
            <person name="Zheng J."/>
        </authorList>
    </citation>
    <scope>NUCLEOTIDE SEQUENCE [LARGE SCALE GENOMIC DNA]</scope>
    <source>
        <strain evidence="8 11">DSM 27347</strain>
    </source>
</reference>
<feature type="active site" description="Proton donor/acceptor" evidence="4">
    <location>
        <position position="80"/>
    </location>
</feature>
<dbReference type="InterPro" id="IPR036291">
    <property type="entry name" value="NAD(P)-bd_dom_sf"/>
</dbReference>
<dbReference type="Gene3D" id="3.40.50.720">
    <property type="entry name" value="NAD(P)-binding Rossmann-like Domain"/>
    <property type="match status" value="1"/>
</dbReference>
<dbReference type="EMBL" id="FNBI01000007">
    <property type="protein sequence ID" value="SDF89923.1"/>
    <property type="molecule type" value="Genomic_DNA"/>
</dbReference>
<dbReference type="AlphaFoldDB" id="A0A1G7PUP3"/>
<reference evidence="9 10" key="1">
    <citation type="submission" date="2016-10" db="EMBL/GenBank/DDBJ databases">
        <authorList>
            <person name="Varghese N."/>
            <person name="Submissions S."/>
        </authorList>
    </citation>
    <scope>NUCLEOTIDE SEQUENCE [LARGE SCALE GENOMIC DNA]</scope>
    <source>
        <strain evidence="9 10">S7-754</strain>
    </source>
</reference>
<evidence type="ECO:0000313" key="10">
    <source>
        <dbReference type="Proteomes" id="UP000323502"/>
    </source>
</evidence>
<dbReference type="SUPFAM" id="SSF53223">
    <property type="entry name" value="Aminoacid dehydrogenase-like, N-terminal domain"/>
    <property type="match status" value="1"/>
</dbReference>
<dbReference type="Pfam" id="PF00208">
    <property type="entry name" value="ELFV_dehydrog"/>
    <property type="match status" value="1"/>
</dbReference>
<evidence type="ECO:0000256" key="1">
    <source>
        <dbReference type="ARBA" id="ARBA00006382"/>
    </source>
</evidence>
<name>A0A1G7PUP3_9SPHN</name>
<dbReference type="PANTHER" id="PTHR42722">
    <property type="entry name" value="LEUCINE DEHYDROGENASE"/>
    <property type="match status" value="1"/>
</dbReference>
<dbReference type="InterPro" id="IPR006097">
    <property type="entry name" value="Glu/Leu/Phe/Val/Trp_DH_dimer"/>
</dbReference>
<dbReference type="PANTHER" id="PTHR42722:SF1">
    <property type="entry name" value="VALINE DEHYDROGENASE"/>
    <property type="match status" value="1"/>
</dbReference>
<evidence type="ECO:0000256" key="4">
    <source>
        <dbReference type="PIRSR" id="PIRSR000188-1"/>
    </source>
</evidence>
<dbReference type="InterPro" id="IPR006096">
    <property type="entry name" value="Glu/Leu/Phe/Val/Trp_DH_C"/>
</dbReference>
<evidence type="ECO:0000259" key="7">
    <source>
        <dbReference type="SMART" id="SM00839"/>
    </source>
</evidence>
<dbReference type="PRINTS" id="PR00082">
    <property type="entry name" value="GLFDHDRGNASE"/>
</dbReference>
<proteinExistence type="inferred from homology"/>
<keyword evidence="2 6" id="KW-0560">Oxidoreductase</keyword>
<dbReference type="Pfam" id="PF02812">
    <property type="entry name" value="ELFV_dehydrog_N"/>
    <property type="match status" value="1"/>
</dbReference>
<dbReference type="Proteomes" id="UP000436801">
    <property type="component" value="Unassembled WGS sequence"/>
</dbReference>
<sequence>MYAQHDTDPSTPEEVVPFRDPKTGVRGAIVLHSTALGPAAGGCRIASYVDDAAMMEDGLRLAHGMTLKNALAELPMGGGKAVLRLPSGDFDREALFRAVGRAVNDLGGRYVTAEDAGTTVADMTVVAGETRYVAGLAAHPERPGGDPSPWTARGVLAAMRVAVRHRLGADLSDVTVAVQGLGHVGFHLCQLLHEAGTRLLVAEPRSDVAARAATRFGAMVMSSQALLTARADVLAPCAMGAVLDFPTVQALAAKVVCGAANNQLFGERQDDQLAGRGILYAPDFLVNAGGIINVAGEYLGWTVEEVETRVKRIGERFADILARASADQATPLQIARSVALDRIARNRVAAA</sequence>
<dbReference type="SUPFAM" id="SSF51735">
    <property type="entry name" value="NAD(P)-binding Rossmann-fold domains"/>
    <property type="match status" value="1"/>
</dbReference>
<dbReference type="Proteomes" id="UP000323502">
    <property type="component" value="Unassembled WGS sequence"/>
</dbReference>
<dbReference type="GO" id="GO:0016639">
    <property type="term" value="F:oxidoreductase activity, acting on the CH-NH2 group of donors, NAD or NADP as acceptor"/>
    <property type="evidence" value="ECO:0007669"/>
    <property type="project" value="InterPro"/>
</dbReference>
<feature type="domain" description="Glutamate/phenylalanine/leucine/valine/L-tryptophan dehydrogenase C-terminal" evidence="7">
    <location>
        <begin position="145"/>
        <end position="351"/>
    </location>
</feature>
<evidence type="ECO:0000313" key="11">
    <source>
        <dbReference type="Proteomes" id="UP000436801"/>
    </source>
</evidence>
<keyword evidence="3 5" id="KW-0520">NAD</keyword>
<evidence type="ECO:0000256" key="3">
    <source>
        <dbReference type="ARBA" id="ARBA00023027"/>
    </source>
</evidence>
<dbReference type="PIRSF" id="PIRSF000188">
    <property type="entry name" value="Phe_leu_dh"/>
    <property type="match status" value="1"/>
</dbReference>
<dbReference type="CDD" id="cd01075">
    <property type="entry name" value="NAD_bind_Leu_Phe_Val_DH"/>
    <property type="match status" value="1"/>
</dbReference>
<evidence type="ECO:0000256" key="6">
    <source>
        <dbReference type="RuleBase" id="RU004417"/>
    </source>
</evidence>
<comment type="similarity">
    <text evidence="1 6">Belongs to the Glu/Leu/Phe/Val dehydrogenases family.</text>
</comment>
<dbReference type="Gene3D" id="3.40.50.10860">
    <property type="entry name" value="Leucine Dehydrogenase, chain A, domain 1"/>
    <property type="match status" value="1"/>
</dbReference>
<protein>
    <submittedName>
        <fullName evidence="8">Amino acid dehydrogenase</fullName>
    </submittedName>
    <submittedName>
        <fullName evidence="9">Leucine dehydrogenase</fullName>
    </submittedName>
</protein>
<dbReference type="EMBL" id="WSUT01000007">
    <property type="protein sequence ID" value="MWC45597.1"/>
    <property type="molecule type" value="Genomic_DNA"/>
</dbReference>
<evidence type="ECO:0000256" key="2">
    <source>
        <dbReference type="ARBA" id="ARBA00023002"/>
    </source>
</evidence>
<dbReference type="GO" id="GO:0000166">
    <property type="term" value="F:nucleotide binding"/>
    <property type="evidence" value="ECO:0007669"/>
    <property type="project" value="UniProtKB-KW"/>
</dbReference>
<dbReference type="InterPro" id="IPR046346">
    <property type="entry name" value="Aminoacid_DH-like_N_sf"/>
</dbReference>
<dbReference type="InterPro" id="IPR006095">
    <property type="entry name" value="Glu/Leu/Phe/Val/Trp_DH"/>
</dbReference>
<keyword evidence="10" id="KW-1185">Reference proteome</keyword>
<accession>A0A1G7PUP3</accession>
<keyword evidence="5" id="KW-0547">Nucleotide-binding</keyword>
<organism evidence="9 10">
    <name type="scientific">Sphingomonas carotinifaciens</name>
    <dbReference type="NCBI Taxonomy" id="1166323"/>
    <lineage>
        <taxon>Bacteria</taxon>
        <taxon>Pseudomonadati</taxon>
        <taxon>Pseudomonadota</taxon>
        <taxon>Alphaproteobacteria</taxon>
        <taxon>Sphingomonadales</taxon>
        <taxon>Sphingomonadaceae</taxon>
        <taxon>Sphingomonas</taxon>
    </lineage>
</organism>
<evidence type="ECO:0000313" key="9">
    <source>
        <dbReference type="EMBL" id="SDF89923.1"/>
    </source>
</evidence>
<dbReference type="OrthoDB" id="9803297at2"/>